<dbReference type="InterPro" id="IPR022672">
    <property type="entry name" value="Hexokinase_N"/>
</dbReference>
<evidence type="ECO:0000256" key="6">
    <source>
        <dbReference type="ARBA" id="ARBA00022777"/>
    </source>
</evidence>
<comment type="similarity">
    <text evidence="3">Belongs to the hexokinase family.</text>
</comment>
<dbReference type="Gene3D" id="3.40.367.20">
    <property type="match status" value="1"/>
</dbReference>
<evidence type="ECO:0000256" key="9">
    <source>
        <dbReference type="ARBA" id="ARBA00047905"/>
    </source>
</evidence>
<keyword evidence="6" id="KW-0418">Kinase</keyword>
<evidence type="ECO:0000313" key="12">
    <source>
        <dbReference type="EMBL" id="MEX5284869.1"/>
    </source>
</evidence>
<keyword evidence="7" id="KW-0067">ATP-binding</keyword>
<dbReference type="Pfam" id="PF00349">
    <property type="entry name" value="Hexokinase_1"/>
    <property type="match status" value="1"/>
</dbReference>
<comment type="pathway">
    <text evidence="2">Carbohydrate metabolism.</text>
</comment>
<feature type="domain" description="Hexokinase C-terminal" evidence="11">
    <location>
        <begin position="212"/>
        <end position="426"/>
    </location>
</feature>
<evidence type="ECO:0000256" key="3">
    <source>
        <dbReference type="ARBA" id="ARBA00009225"/>
    </source>
</evidence>
<name>A0ABV3X494_9FIRM</name>
<comment type="catalytic activity">
    <reaction evidence="9">
        <text>D-fructose + ATP = D-fructose 6-phosphate + ADP + H(+)</text>
        <dbReference type="Rhea" id="RHEA:16125"/>
        <dbReference type="ChEBI" id="CHEBI:15378"/>
        <dbReference type="ChEBI" id="CHEBI:30616"/>
        <dbReference type="ChEBI" id="CHEBI:37721"/>
        <dbReference type="ChEBI" id="CHEBI:61527"/>
        <dbReference type="ChEBI" id="CHEBI:456216"/>
        <dbReference type="EC" id="2.7.1.1"/>
    </reaction>
    <physiologicalReaction direction="left-to-right" evidence="9">
        <dbReference type="Rhea" id="RHEA:16126"/>
    </physiologicalReaction>
</comment>
<dbReference type="PANTHER" id="PTHR19443">
    <property type="entry name" value="HEXOKINASE"/>
    <property type="match status" value="1"/>
</dbReference>
<dbReference type="EMBL" id="JARVLH010000002">
    <property type="protein sequence ID" value="MEX5284869.1"/>
    <property type="molecule type" value="Genomic_DNA"/>
</dbReference>
<evidence type="ECO:0000256" key="5">
    <source>
        <dbReference type="ARBA" id="ARBA00022741"/>
    </source>
</evidence>
<dbReference type="SUPFAM" id="SSF53067">
    <property type="entry name" value="Actin-like ATPase domain"/>
    <property type="match status" value="2"/>
</dbReference>
<organism evidence="12 13">
    <name type="scientific">Selenomonas sputigena</name>
    <dbReference type="NCBI Taxonomy" id="69823"/>
    <lineage>
        <taxon>Bacteria</taxon>
        <taxon>Bacillati</taxon>
        <taxon>Bacillota</taxon>
        <taxon>Negativicutes</taxon>
        <taxon>Selenomonadales</taxon>
        <taxon>Selenomonadaceae</taxon>
        <taxon>Selenomonas</taxon>
    </lineage>
</organism>
<reference evidence="12 13" key="1">
    <citation type="submission" date="2023-04" db="EMBL/GenBank/DDBJ databases">
        <title>Genome Sequence of Selenomonas sputigena ATCC 33150.</title>
        <authorList>
            <person name="Miller D.P."/>
            <person name="Anvari S."/>
            <person name="Polson S.W."/>
            <person name="Macdonald M."/>
            <person name="Mcdowell J.V."/>
        </authorList>
    </citation>
    <scope>NUCLEOTIDE SEQUENCE [LARGE SCALE GENOMIC DNA]</scope>
    <source>
        <strain evidence="12 13">ATCC 33150</strain>
    </source>
</reference>
<comment type="pathway">
    <text evidence="1">Carbohydrate degradation.</text>
</comment>
<evidence type="ECO:0000256" key="4">
    <source>
        <dbReference type="ARBA" id="ARBA00022679"/>
    </source>
</evidence>
<keyword evidence="13" id="KW-1185">Reference proteome</keyword>
<dbReference type="CDD" id="cd24000">
    <property type="entry name" value="ASKHA_NBD_HK"/>
    <property type="match status" value="1"/>
</dbReference>
<dbReference type="InterPro" id="IPR001312">
    <property type="entry name" value="Hexokinase"/>
</dbReference>
<proteinExistence type="inferred from homology"/>
<evidence type="ECO:0000256" key="8">
    <source>
        <dbReference type="ARBA" id="ARBA00023152"/>
    </source>
</evidence>
<evidence type="ECO:0000259" key="11">
    <source>
        <dbReference type="Pfam" id="PF03727"/>
    </source>
</evidence>
<evidence type="ECO:0000256" key="2">
    <source>
        <dbReference type="ARBA" id="ARBA00005007"/>
    </source>
</evidence>
<protein>
    <submittedName>
        <fullName evidence="12">Hexokinase</fullName>
    </submittedName>
</protein>
<evidence type="ECO:0000256" key="1">
    <source>
        <dbReference type="ARBA" id="ARBA00004921"/>
    </source>
</evidence>
<feature type="domain" description="Hexokinase N-terminal" evidence="10">
    <location>
        <begin position="8"/>
        <end position="205"/>
    </location>
</feature>
<dbReference type="Gene3D" id="3.30.420.40">
    <property type="match status" value="1"/>
</dbReference>
<accession>A0ABV3X494</accession>
<sequence length="431" mass="46627">MGMDKEKLAEACRAFVVDDDLLRETAAAFRRDMREGLAGGDSSTLRMLPSYVGLPTGAETGEFVALDFGGTNVCAAHILLKGNGDFEIIKRVARPLTEPGVYDYVGETAQAGELFDFVADMVDEAIERKRGTKFLLGHTFSFPSEQTNLYNARLVTWTKEFATQGVEGEIVNNLLKEALVRIGALNVEPVAVINDTVAVLLAAAYKQSSTYIGSIYATGHNTCYYEPYLGQAAQPMILNMESGGFGKLIPSKYDLRIDEASEKPGEQHLEKMVAGRYLGDLFGLALGDAFGADGAAYGFTSIDLSAIVEDEFLDRHVVQEVVRRKTGQEVTTAEAMRLQELAEAVIARSARLVTATFCGVLWQIAGKGEIEKQHIAVDGSVYEKMPLIQEHVSRALYVILGEDSAKIDIVLENVGSLLGAAIAASMAGEES</sequence>
<dbReference type="InterPro" id="IPR043129">
    <property type="entry name" value="ATPase_NBD"/>
</dbReference>
<evidence type="ECO:0000313" key="13">
    <source>
        <dbReference type="Proteomes" id="UP001559623"/>
    </source>
</evidence>
<dbReference type="PRINTS" id="PR00475">
    <property type="entry name" value="HEXOKINASE"/>
</dbReference>
<evidence type="ECO:0000256" key="7">
    <source>
        <dbReference type="ARBA" id="ARBA00022840"/>
    </source>
</evidence>
<dbReference type="Pfam" id="PF03727">
    <property type="entry name" value="Hexokinase_2"/>
    <property type="match status" value="1"/>
</dbReference>
<keyword evidence="5" id="KW-0547">Nucleotide-binding</keyword>
<gene>
    <name evidence="12" type="ORF">QCO44_04310</name>
</gene>
<dbReference type="InterPro" id="IPR022673">
    <property type="entry name" value="Hexokinase_C"/>
</dbReference>
<keyword evidence="8" id="KW-0324">Glycolysis</keyword>
<dbReference type="PANTHER" id="PTHR19443:SF16">
    <property type="entry name" value="HEXOKINASE TYPE 1-RELATED"/>
    <property type="match status" value="1"/>
</dbReference>
<evidence type="ECO:0000259" key="10">
    <source>
        <dbReference type="Pfam" id="PF00349"/>
    </source>
</evidence>
<dbReference type="RefSeq" id="WP_368846589.1">
    <property type="nucleotide sequence ID" value="NZ_CP194411.1"/>
</dbReference>
<comment type="caution">
    <text evidence="12">The sequence shown here is derived from an EMBL/GenBank/DDBJ whole genome shotgun (WGS) entry which is preliminary data.</text>
</comment>
<keyword evidence="4" id="KW-0808">Transferase</keyword>
<dbReference type="Proteomes" id="UP001559623">
    <property type="component" value="Unassembled WGS sequence"/>
</dbReference>
<dbReference type="PROSITE" id="PS51748">
    <property type="entry name" value="HEXOKINASE_2"/>
    <property type="match status" value="1"/>
</dbReference>